<feature type="signal peptide" evidence="1">
    <location>
        <begin position="1"/>
        <end position="27"/>
    </location>
</feature>
<organism evidence="2 3">
    <name type="scientific">Geobacter benzoatilyticus</name>
    <dbReference type="NCBI Taxonomy" id="2815309"/>
    <lineage>
        <taxon>Bacteria</taxon>
        <taxon>Pseudomonadati</taxon>
        <taxon>Thermodesulfobacteriota</taxon>
        <taxon>Desulfuromonadia</taxon>
        <taxon>Geobacterales</taxon>
        <taxon>Geobacteraceae</taxon>
        <taxon>Geobacter</taxon>
    </lineage>
</organism>
<accession>A0ABX7Q8D7</accession>
<dbReference type="EMBL" id="CP071382">
    <property type="protein sequence ID" value="QSV47305.1"/>
    <property type="molecule type" value="Genomic_DNA"/>
</dbReference>
<name>A0ABX7Q8D7_9BACT</name>
<keyword evidence="3" id="KW-1185">Reference proteome</keyword>
<evidence type="ECO:0000313" key="2">
    <source>
        <dbReference type="EMBL" id="QSV47305.1"/>
    </source>
</evidence>
<evidence type="ECO:0000256" key="1">
    <source>
        <dbReference type="SAM" id="SignalP"/>
    </source>
</evidence>
<proteinExistence type="predicted"/>
<protein>
    <submittedName>
        <fullName evidence="2">Uncharacterized protein</fullName>
    </submittedName>
</protein>
<gene>
    <name evidence="2" type="ORF">JZM60_02350</name>
</gene>
<evidence type="ECO:0000313" key="3">
    <source>
        <dbReference type="Proteomes" id="UP000663651"/>
    </source>
</evidence>
<feature type="chain" id="PRO_5047231309" evidence="1">
    <location>
        <begin position="28"/>
        <end position="745"/>
    </location>
</feature>
<sequence>MRSFFHIGLPALLLICAAALGAPSAHAQISGEAELGYTRYDAEVNGEKAVEGSSFYHRYSLMYQTAGDIYRGRVGNYNVALGYEWGSFDTDVKFTGAQAGVLADDSRSVRAGHLLYRGEVFLDPKELPLKLRAYSYDLNRVNLYHDYTALSGRNIIDSQLVSDLSDGTRITSGATLLLGVKSGLTNGYNAIFRHIPLVMIDYRDDIVNDKKSLTPTDTRMRRLAFVSLNKRDNWFHYRTTDYSDRINPDQSYEETQIQLGTVDQALTRRWIDLTNWLKISADGLFTKHDTNTSVNAFESYEVNLFAIASRRNWDARTFSSFSRLLDRGGITLERTIPVYGRGVIGSGIEWMGNLYSNEQRIREPDGNVVNNSNYSASLRADMLRRSPFTLAVIAKGETNNTYGSKLMSLEGGVETASTARFSRDYSVAGSYTVKYFDSLNDSGGGYLNQNLNGRVAYTASPTFRIDVTEDLSAASGKNPGNFSNSAITVNSGFNGGDALVSGSVSSFQRRNNDINEYIRSVTTVNTSWAPLPRMSIGFSVSEDILAQSGGDTDYLTTLRNTIDYSVSAFQARVRNSYNIRMLDGESLDYVESYGTVDYRPNRYLDGLLTYTYSVGDVDKHTTSEFIDLKERLGYSFYQRAGAGRKLMELYEEFTYNRTKNSSGVVNTARRLTLGTRYFPLRSLYIGGDARFSLLDPAGITEQLYTGVIGVNFRKFQANLEYSYGRRNDDDKQIEKRIAANVKKLF</sequence>
<dbReference type="Proteomes" id="UP000663651">
    <property type="component" value="Chromosome"/>
</dbReference>
<keyword evidence="1" id="KW-0732">Signal</keyword>
<reference evidence="2 3" key="1">
    <citation type="submission" date="2021-03" db="EMBL/GenBank/DDBJ databases">
        <title>Geobacter metallireducens gen. nov. sp. nov., a microorganism capable of coupling the complete oxidation of organic compounds to the reduction of iron and other metals.</title>
        <authorList>
            <person name="Li Y."/>
        </authorList>
    </citation>
    <scope>NUCLEOTIDE SEQUENCE [LARGE SCALE GENOMIC DNA]</scope>
    <source>
        <strain evidence="2 3">Jerry-YX</strain>
    </source>
</reference>